<gene>
    <name evidence="4" type="ORF">SVIM_LOCUS398050</name>
</gene>
<name>A0A6N2MQR6_SALVM</name>
<accession>A0A6N2MQR6</accession>
<proteinExistence type="inferred from homology"/>
<keyword evidence="3" id="KW-0812">Transmembrane</keyword>
<keyword evidence="2" id="KW-0813">Transport</keyword>
<organism evidence="4">
    <name type="scientific">Salix viminalis</name>
    <name type="common">Common osier</name>
    <name type="synonym">Basket willow</name>
    <dbReference type="NCBI Taxonomy" id="40686"/>
    <lineage>
        <taxon>Eukaryota</taxon>
        <taxon>Viridiplantae</taxon>
        <taxon>Streptophyta</taxon>
        <taxon>Embryophyta</taxon>
        <taxon>Tracheophyta</taxon>
        <taxon>Spermatophyta</taxon>
        <taxon>Magnoliopsida</taxon>
        <taxon>eudicotyledons</taxon>
        <taxon>Gunneridae</taxon>
        <taxon>Pentapetalae</taxon>
        <taxon>rosids</taxon>
        <taxon>fabids</taxon>
        <taxon>Malpighiales</taxon>
        <taxon>Salicaceae</taxon>
        <taxon>Saliceae</taxon>
        <taxon>Salix</taxon>
    </lineage>
</organism>
<keyword evidence="3" id="KW-0472">Membrane</keyword>
<dbReference type="Gene3D" id="1.20.1740.10">
    <property type="entry name" value="Amino acid/polyamine transporter I"/>
    <property type="match status" value="1"/>
</dbReference>
<comment type="similarity">
    <text evidence="1">Belongs to the amino acid-polyamine-organocation (APC) superfamily. Cationic amino acid transporter (CAT) (TC 2.A.3.3) family.</text>
</comment>
<reference evidence="4" key="1">
    <citation type="submission" date="2019-03" db="EMBL/GenBank/DDBJ databases">
        <authorList>
            <person name="Mank J."/>
            <person name="Almeida P."/>
        </authorList>
    </citation>
    <scope>NUCLEOTIDE SEQUENCE</scope>
    <source>
        <strain evidence="4">78183</strain>
    </source>
</reference>
<dbReference type="PANTHER" id="PTHR43243">
    <property type="entry name" value="INNER MEMBRANE TRANSPORTER YGJI-RELATED"/>
    <property type="match status" value="1"/>
</dbReference>
<evidence type="ECO:0000256" key="2">
    <source>
        <dbReference type="ARBA" id="ARBA00022448"/>
    </source>
</evidence>
<protein>
    <recommendedName>
        <fullName evidence="5">Amino acid permease/ SLC12A domain-containing protein</fullName>
    </recommendedName>
</protein>
<keyword evidence="3" id="KW-1133">Transmembrane helix</keyword>
<dbReference type="GO" id="GO:0015171">
    <property type="term" value="F:amino acid transmembrane transporter activity"/>
    <property type="evidence" value="ECO:0007669"/>
    <property type="project" value="TreeGrafter"/>
</dbReference>
<sequence>MARDGLLPSFFSDVNRRSQVPVKSTLVTGLGSAVLAFFMDVSELAGMSTLAQAVVTSINVCAMIFIIIAGSYLGFKTGWAGYELPAG</sequence>
<evidence type="ECO:0000256" key="3">
    <source>
        <dbReference type="SAM" id="Phobius"/>
    </source>
</evidence>
<feature type="transmembrane region" description="Helical" evidence="3">
    <location>
        <begin position="50"/>
        <end position="75"/>
    </location>
</feature>
<dbReference type="AlphaFoldDB" id="A0A6N2MQR6"/>
<evidence type="ECO:0008006" key="5">
    <source>
        <dbReference type="Google" id="ProtNLM"/>
    </source>
</evidence>
<evidence type="ECO:0000313" key="4">
    <source>
        <dbReference type="EMBL" id="VFU55786.1"/>
    </source>
</evidence>
<evidence type="ECO:0000256" key="1">
    <source>
        <dbReference type="ARBA" id="ARBA00008572"/>
    </source>
</evidence>
<dbReference type="PANTHER" id="PTHR43243:SF4">
    <property type="entry name" value="CATIONIC AMINO ACID TRANSPORTER 4"/>
    <property type="match status" value="1"/>
</dbReference>
<dbReference type="EMBL" id="CAADRP010001902">
    <property type="protein sequence ID" value="VFU55786.1"/>
    <property type="molecule type" value="Genomic_DNA"/>
</dbReference>
<feature type="transmembrane region" description="Helical" evidence="3">
    <location>
        <begin position="20"/>
        <end position="38"/>
    </location>
</feature>